<feature type="transmembrane region" description="Helical" evidence="1">
    <location>
        <begin position="6"/>
        <end position="30"/>
    </location>
</feature>
<name>A0A8H6L1I3_9LECA</name>
<evidence type="ECO:0000256" key="1">
    <source>
        <dbReference type="SAM" id="Phobius"/>
    </source>
</evidence>
<feature type="transmembrane region" description="Helical" evidence="1">
    <location>
        <begin position="88"/>
        <end position="108"/>
    </location>
</feature>
<dbReference type="EMBL" id="JACCJC010000052">
    <property type="protein sequence ID" value="KAF6232052.1"/>
    <property type="molecule type" value="Genomic_DNA"/>
</dbReference>
<protein>
    <submittedName>
        <fullName evidence="2">Uncharacterized protein</fullName>
    </submittedName>
</protein>
<accession>A0A8H6L1I3</accession>
<feature type="transmembrane region" description="Helical" evidence="1">
    <location>
        <begin position="177"/>
        <end position="195"/>
    </location>
</feature>
<dbReference type="GeneID" id="59291538"/>
<comment type="caution">
    <text evidence="2">The sequence shown here is derived from an EMBL/GenBank/DDBJ whole genome shotgun (WGS) entry which is preliminary data.</text>
</comment>
<proteinExistence type="predicted"/>
<keyword evidence="3" id="KW-1185">Reference proteome</keyword>
<keyword evidence="1" id="KW-1133">Transmembrane helix</keyword>
<gene>
    <name evidence="2" type="ORF">HO173_009889</name>
</gene>
<dbReference type="AlphaFoldDB" id="A0A8H6L1I3"/>
<dbReference type="Proteomes" id="UP000578531">
    <property type="component" value="Unassembled WGS sequence"/>
</dbReference>
<dbReference type="OrthoDB" id="4582561at2759"/>
<keyword evidence="1" id="KW-0812">Transmembrane</keyword>
<feature type="transmembrane region" description="Helical" evidence="1">
    <location>
        <begin position="129"/>
        <end position="148"/>
    </location>
</feature>
<dbReference type="RefSeq" id="XP_037161483.1">
    <property type="nucleotide sequence ID" value="XM_037311777.1"/>
</dbReference>
<sequence length="218" mass="24764">MGDSTAKIAWAVSLLTILPLVYVAFNPGLLREPRLDHASTPKGQKSRKEQSRFLLFALCSLLYIYPFMSRMMESFGWSGEILAMDSFSVIGSVFIRLAALTEIIWLAVQRHHKKSRLVQRVRRFWSKNSPRLFQLSIMLFIAVPIIAMSQPWPVFELRSFQQQIAQNAENDDSDSRWTFGQIAALTLMAPLWLSVASPGCRIEGRGVTSWAAKYHTPS</sequence>
<reference evidence="2 3" key="1">
    <citation type="journal article" date="2020" name="Genomics">
        <title>Complete, high-quality genomes from long-read metagenomic sequencing of two wolf lichen thalli reveals enigmatic genome architecture.</title>
        <authorList>
            <person name="McKenzie S.K."/>
            <person name="Walston R.F."/>
            <person name="Allen J.L."/>
        </authorList>
    </citation>
    <scope>NUCLEOTIDE SEQUENCE [LARGE SCALE GENOMIC DNA]</scope>
    <source>
        <strain evidence="2">WasteWater2</strain>
    </source>
</reference>
<evidence type="ECO:0000313" key="3">
    <source>
        <dbReference type="Proteomes" id="UP000578531"/>
    </source>
</evidence>
<evidence type="ECO:0000313" key="2">
    <source>
        <dbReference type="EMBL" id="KAF6232052.1"/>
    </source>
</evidence>
<organism evidence="2 3">
    <name type="scientific">Letharia columbiana</name>
    <dbReference type="NCBI Taxonomy" id="112416"/>
    <lineage>
        <taxon>Eukaryota</taxon>
        <taxon>Fungi</taxon>
        <taxon>Dikarya</taxon>
        <taxon>Ascomycota</taxon>
        <taxon>Pezizomycotina</taxon>
        <taxon>Lecanoromycetes</taxon>
        <taxon>OSLEUM clade</taxon>
        <taxon>Lecanoromycetidae</taxon>
        <taxon>Lecanorales</taxon>
        <taxon>Lecanorineae</taxon>
        <taxon>Parmeliaceae</taxon>
        <taxon>Letharia</taxon>
    </lineage>
</organism>
<keyword evidence="1" id="KW-0472">Membrane</keyword>
<feature type="transmembrane region" description="Helical" evidence="1">
    <location>
        <begin position="51"/>
        <end position="68"/>
    </location>
</feature>